<accession>A0A381MY44</accession>
<dbReference type="AlphaFoldDB" id="A0A381MY44"/>
<sequence>MDKYDSKVVGLDAGLLIGKFFLNTEELHYGYWPDDKTATAQNFAGAQARHSQLIIDHIPDGVKRILDVGSGSGSLAQKLINLGYKVDCVVPSEFLAEKIEDKLGKNSIVHVCKFEDMEVSQSYDLVLFSESFQYVQMAQSIDKIVSILPKNGHLLICDVFHKNVTGVSPMRGGHRLDLFENQISKSSLKQITNLDITAETAPTYDFLNQLLNEVVIPISDISGNYLNSNYPKLSKLLKWKYRKKLDKITQVWSSGQLTGENFIKFKSYRLLIYKK</sequence>
<dbReference type="SUPFAM" id="SSF53335">
    <property type="entry name" value="S-adenosyl-L-methionine-dependent methyltransferases"/>
    <property type="match status" value="1"/>
</dbReference>
<dbReference type="InterPro" id="IPR029063">
    <property type="entry name" value="SAM-dependent_MTases_sf"/>
</dbReference>
<proteinExistence type="predicted"/>
<evidence type="ECO:0000259" key="1">
    <source>
        <dbReference type="Pfam" id="PF08241"/>
    </source>
</evidence>
<feature type="domain" description="Methyltransferase type 11" evidence="1">
    <location>
        <begin position="66"/>
        <end position="156"/>
    </location>
</feature>
<gene>
    <name evidence="2" type="ORF">METZ01_LOCUS116</name>
</gene>
<dbReference type="EMBL" id="UINC01000007">
    <property type="protein sequence ID" value="SUZ47262.1"/>
    <property type="molecule type" value="Genomic_DNA"/>
</dbReference>
<dbReference type="Pfam" id="PF08241">
    <property type="entry name" value="Methyltransf_11"/>
    <property type="match status" value="1"/>
</dbReference>
<dbReference type="Gene3D" id="3.40.50.150">
    <property type="entry name" value="Vaccinia Virus protein VP39"/>
    <property type="match status" value="1"/>
</dbReference>
<dbReference type="CDD" id="cd02440">
    <property type="entry name" value="AdoMet_MTases"/>
    <property type="match status" value="1"/>
</dbReference>
<evidence type="ECO:0000313" key="2">
    <source>
        <dbReference type="EMBL" id="SUZ47262.1"/>
    </source>
</evidence>
<organism evidence="2">
    <name type="scientific">marine metagenome</name>
    <dbReference type="NCBI Taxonomy" id="408172"/>
    <lineage>
        <taxon>unclassified sequences</taxon>
        <taxon>metagenomes</taxon>
        <taxon>ecological metagenomes</taxon>
    </lineage>
</organism>
<dbReference type="InterPro" id="IPR013216">
    <property type="entry name" value="Methyltransf_11"/>
</dbReference>
<name>A0A381MY44_9ZZZZ</name>
<protein>
    <recommendedName>
        <fullName evidence="1">Methyltransferase type 11 domain-containing protein</fullName>
    </recommendedName>
</protein>
<dbReference type="GO" id="GO:0008757">
    <property type="term" value="F:S-adenosylmethionine-dependent methyltransferase activity"/>
    <property type="evidence" value="ECO:0007669"/>
    <property type="project" value="InterPro"/>
</dbReference>
<reference evidence="2" key="1">
    <citation type="submission" date="2018-05" db="EMBL/GenBank/DDBJ databases">
        <authorList>
            <person name="Lanie J.A."/>
            <person name="Ng W.-L."/>
            <person name="Kazmierczak K.M."/>
            <person name="Andrzejewski T.M."/>
            <person name="Davidsen T.M."/>
            <person name="Wayne K.J."/>
            <person name="Tettelin H."/>
            <person name="Glass J.I."/>
            <person name="Rusch D."/>
            <person name="Podicherti R."/>
            <person name="Tsui H.-C.T."/>
            <person name="Winkler M.E."/>
        </authorList>
    </citation>
    <scope>NUCLEOTIDE SEQUENCE</scope>
</reference>